<feature type="domain" description="Tyr recombinase" evidence="4">
    <location>
        <begin position="181"/>
        <end position="365"/>
    </location>
</feature>
<keyword evidence="2" id="KW-0238">DNA-binding</keyword>
<comment type="caution">
    <text evidence="5">The sequence shown here is derived from an EMBL/GenBank/DDBJ whole genome shotgun (WGS) entry which is preliminary data.</text>
</comment>
<dbReference type="RefSeq" id="WP_088755915.1">
    <property type="nucleotide sequence ID" value="NZ_NJGV01000014.1"/>
</dbReference>
<keyword evidence="3" id="KW-0233">DNA recombination</keyword>
<proteinExistence type="predicted"/>
<dbReference type="Gene3D" id="1.10.150.130">
    <property type="match status" value="1"/>
</dbReference>
<dbReference type="InterPro" id="IPR002104">
    <property type="entry name" value="Integrase_catalytic"/>
</dbReference>
<dbReference type="SUPFAM" id="SSF56349">
    <property type="entry name" value="DNA breaking-rejoining enzymes"/>
    <property type="match status" value="1"/>
</dbReference>
<dbReference type="Proteomes" id="UP000214747">
    <property type="component" value="Unassembled WGS sequence"/>
</dbReference>
<dbReference type="GO" id="GO:0006310">
    <property type="term" value="P:DNA recombination"/>
    <property type="evidence" value="ECO:0007669"/>
    <property type="project" value="UniProtKB-KW"/>
</dbReference>
<dbReference type="EMBL" id="NJGV01000014">
    <property type="protein sequence ID" value="OWY33707.1"/>
    <property type="molecule type" value="Genomic_DNA"/>
</dbReference>
<evidence type="ECO:0000313" key="6">
    <source>
        <dbReference type="Proteomes" id="UP000214747"/>
    </source>
</evidence>
<sequence>MPPPKKLSERTIDKNITVRCDGYSFRVRLTIQGLRVDETFDSLQDARAYRDRMKSDATIDPTHRLVLEAKQRKQEAAQMTLGALLDRYEREITPTKKGAAVERTKIGKLKRYPISRLPISLVGRDAVSRFMATARNEGWSENNLRKYLMLLSSVFQAAIRRWGMSLENPVRTVQVPANGKARDRRLEAGEYERIYVQLKQARNPYVASLFEFAVETGARRGEILNLRRKDVNILSHTAVLRDTKNGEDRVIPLSGRAVGIIKELPDPSSENVFAVNEKQLRDAWEAAKRRARKEYEKECAEKEIASSPGYITGLRFHDLRREATSRFFERGLDLMEVASVTGHKTLQMLKRYTHLRASDLAKKLG</sequence>
<evidence type="ECO:0000256" key="2">
    <source>
        <dbReference type="ARBA" id="ARBA00023125"/>
    </source>
</evidence>
<dbReference type="InterPro" id="IPR050090">
    <property type="entry name" value="Tyrosine_recombinase_XerCD"/>
</dbReference>
<dbReference type="GO" id="GO:0003677">
    <property type="term" value="F:DNA binding"/>
    <property type="evidence" value="ECO:0007669"/>
    <property type="project" value="UniProtKB-KW"/>
</dbReference>
<dbReference type="Pfam" id="PF00589">
    <property type="entry name" value="Phage_integrase"/>
    <property type="match status" value="1"/>
</dbReference>
<evidence type="ECO:0000256" key="1">
    <source>
        <dbReference type="ARBA" id="ARBA00022908"/>
    </source>
</evidence>
<keyword evidence="6" id="KW-1185">Reference proteome</keyword>
<evidence type="ECO:0000313" key="5">
    <source>
        <dbReference type="EMBL" id="OWY33707.1"/>
    </source>
</evidence>
<keyword evidence="1" id="KW-0229">DNA integration</keyword>
<accession>A0A225SR99</accession>
<dbReference type="AlphaFoldDB" id="A0A225SR99"/>
<dbReference type="PANTHER" id="PTHR30349:SF94">
    <property type="entry name" value="INTEGRASE_RECOMBINASE HI_1414-RELATED"/>
    <property type="match status" value="1"/>
</dbReference>
<dbReference type="GO" id="GO:0015074">
    <property type="term" value="P:DNA integration"/>
    <property type="evidence" value="ECO:0007669"/>
    <property type="project" value="UniProtKB-KW"/>
</dbReference>
<evidence type="ECO:0000256" key="3">
    <source>
        <dbReference type="ARBA" id="ARBA00023172"/>
    </source>
</evidence>
<dbReference type="InterPro" id="IPR011010">
    <property type="entry name" value="DNA_brk_join_enz"/>
</dbReference>
<dbReference type="PROSITE" id="PS51898">
    <property type="entry name" value="TYR_RECOMBINASE"/>
    <property type="match status" value="1"/>
</dbReference>
<gene>
    <name evidence="5" type="ORF">CEJ45_15155</name>
</gene>
<dbReference type="CDD" id="cd00796">
    <property type="entry name" value="INT_Rci_Hp1_C"/>
    <property type="match status" value="1"/>
</dbReference>
<name>A0A225SR99_9BURK</name>
<dbReference type="InterPro" id="IPR010998">
    <property type="entry name" value="Integrase_recombinase_N"/>
</dbReference>
<evidence type="ECO:0000259" key="4">
    <source>
        <dbReference type="PROSITE" id="PS51898"/>
    </source>
</evidence>
<protein>
    <submittedName>
        <fullName evidence="5">Integrase</fullName>
    </submittedName>
</protein>
<organism evidence="5 6">
    <name type="scientific">Herbaspirillum aquaticum</name>
    <dbReference type="NCBI Taxonomy" id="568783"/>
    <lineage>
        <taxon>Bacteria</taxon>
        <taxon>Pseudomonadati</taxon>
        <taxon>Pseudomonadota</taxon>
        <taxon>Betaproteobacteria</taxon>
        <taxon>Burkholderiales</taxon>
        <taxon>Oxalobacteraceae</taxon>
        <taxon>Herbaspirillum</taxon>
    </lineage>
</organism>
<reference evidence="5 6" key="1">
    <citation type="journal article" date="2010" name="Int. J. Syst. Evol. Microbiol.">
        <title>Reclassification of Herbaspirillum putei as a later heterotypic synonym of Herbaspirillum huttiense, with the description of H. huttiense subsp. huttiense subsp. nov. and H. huttiense subsp. putei subsp. nov., comb. nov., and description of Herbaspirillum aquaticum sp. nov.</title>
        <authorList>
            <person name="Dobritsa A.P."/>
            <person name="Reddy M.C."/>
            <person name="Samadpour M."/>
        </authorList>
    </citation>
    <scope>NUCLEOTIDE SEQUENCE [LARGE SCALE GENOMIC DNA]</scope>
    <source>
        <strain evidence="5 6">IEH 4430</strain>
    </source>
</reference>
<dbReference type="InterPro" id="IPR013762">
    <property type="entry name" value="Integrase-like_cat_sf"/>
</dbReference>
<dbReference type="PANTHER" id="PTHR30349">
    <property type="entry name" value="PHAGE INTEGRASE-RELATED"/>
    <property type="match status" value="1"/>
</dbReference>
<dbReference type="Gene3D" id="1.10.443.10">
    <property type="entry name" value="Intergrase catalytic core"/>
    <property type="match status" value="1"/>
</dbReference>